<dbReference type="AlphaFoldDB" id="A0A0F9P5H2"/>
<sequence>MRVKFRGRTFRVTRTCLPKGTYGECSDQEAIIKIDKRLKGWERLTVEVHEALHACFPMLGEREIRESGWGIVDLLWKMGYRR</sequence>
<evidence type="ECO:0000313" key="1">
    <source>
        <dbReference type="EMBL" id="KKM96270.1"/>
    </source>
</evidence>
<organism evidence="1">
    <name type="scientific">marine sediment metagenome</name>
    <dbReference type="NCBI Taxonomy" id="412755"/>
    <lineage>
        <taxon>unclassified sequences</taxon>
        <taxon>metagenomes</taxon>
        <taxon>ecological metagenomes</taxon>
    </lineage>
</organism>
<gene>
    <name evidence="1" type="ORF">LCGC14_1179820</name>
</gene>
<protein>
    <recommendedName>
        <fullName evidence="2">SprT-like domain-containing protein</fullName>
    </recommendedName>
</protein>
<comment type="caution">
    <text evidence="1">The sequence shown here is derived from an EMBL/GenBank/DDBJ whole genome shotgun (WGS) entry which is preliminary data.</text>
</comment>
<proteinExistence type="predicted"/>
<dbReference type="EMBL" id="LAZR01005903">
    <property type="protein sequence ID" value="KKM96270.1"/>
    <property type="molecule type" value="Genomic_DNA"/>
</dbReference>
<accession>A0A0F9P5H2</accession>
<evidence type="ECO:0008006" key="2">
    <source>
        <dbReference type="Google" id="ProtNLM"/>
    </source>
</evidence>
<reference evidence="1" key="1">
    <citation type="journal article" date="2015" name="Nature">
        <title>Complex archaea that bridge the gap between prokaryotes and eukaryotes.</title>
        <authorList>
            <person name="Spang A."/>
            <person name="Saw J.H."/>
            <person name="Jorgensen S.L."/>
            <person name="Zaremba-Niedzwiedzka K."/>
            <person name="Martijn J."/>
            <person name="Lind A.E."/>
            <person name="van Eijk R."/>
            <person name="Schleper C."/>
            <person name="Guy L."/>
            <person name="Ettema T.J."/>
        </authorList>
    </citation>
    <scope>NUCLEOTIDE SEQUENCE</scope>
</reference>
<name>A0A0F9P5H2_9ZZZZ</name>